<protein>
    <submittedName>
        <fullName evidence="4">CapA family protein</fullName>
    </submittedName>
</protein>
<dbReference type="Pfam" id="PF09587">
    <property type="entry name" value="PGA_cap"/>
    <property type="match status" value="1"/>
</dbReference>
<comment type="caution">
    <text evidence="4">The sequence shown here is derived from an EMBL/GenBank/DDBJ whole genome shotgun (WGS) entry which is preliminary data.</text>
</comment>
<dbReference type="SMART" id="SM00854">
    <property type="entry name" value="PGA_cap"/>
    <property type="match status" value="1"/>
</dbReference>
<dbReference type="Pfam" id="PF13354">
    <property type="entry name" value="Beta-lactamase2"/>
    <property type="match status" value="1"/>
</dbReference>
<dbReference type="EMBL" id="JAXOFX010000004">
    <property type="protein sequence ID" value="MDZ5471912.1"/>
    <property type="molecule type" value="Genomic_DNA"/>
</dbReference>
<dbReference type="InterPro" id="IPR012338">
    <property type="entry name" value="Beta-lactam/transpept-like"/>
</dbReference>
<gene>
    <name evidence="4" type="ORF">SM124_09145</name>
</gene>
<accession>A0ABU5IXQ8</accession>
<evidence type="ECO:0000313" key="4">
    <source>
        <dbReference type="EMBL" id="MDZ5471912.1"/>
    </source>
</evidence>
<proteinExistence type="inferred from homology"/>
<dbReference type="PANTHER" id="PTHR33393">
    <property type="entry name" value="POLYGLUTAMINE SYNTHESIS ACCESSORY PROTEIN RV0574C-RELATED"/>
    <property type="match status" value="1"/>
</dbReference>
<dbReference type="InterPro" id="IPR052169">
    <property type="entry name" value="CW_Biosynth-Accessory"/>
</dbReference>
<feature type="domain" description="SH3b" evidence="2">
    <location>
        <begin position="425"/>
        <end position="488"/>
    </location>
</feature>
<dbReference type="Gene3D" id="3.40.710.10">
    <property type="entry name" value="DD-peptidase/beta-lactamase superfamily"/>
    <property type="match status" value="1"/>
</dbReference>
<comment type="similarity">
    <text evidence="1">Belongs to the CapA family.</text>
</comment>
<dbReference type="Gene3D" id="2.30.30.40">
    <property type="entry name" value="SH3 Domains"/>
    <property type="match status" value="2"/>
</dbReference>
<keyword evidence="5" id="KW-1185">Reference proteome</keyword>
<dbReference type="SUPFAM" id="SSF56300">
    <property type="entry name" value="Metallo-dependent phosphatases"/>
    <property type="match status" value="1"/>
</dbReference>
<feature type="domain" description="Capsule synthesis protein CapA" evidence="3">
    <location>
        <begin position="579"/>
        <end position="818"/>
    </location>
</feature>
<evidence type="ECO:0000259" key="3">
    <source>
        <dbReference type="SMART" id="SM00854"/>
    </source>
</evidence>
<dbReference type="CDD" id="cd07381">
    <property type="entry name" value="MPP_CapA"/>
    <property type="match status" value="1"/>
</dbReference>
<dbReference type="SUPFAM" id="SSF56601">
    <property type="entry name" value="beta-lactamase/transpeptidase-like"/>
    <property type="match status" value="1"/>
</dbReference>
<dbReference type="InterPro" id="IPR019079">
    <property type="entry name" value="Capsule_synth_CapA"/>
</dbReference>
<name>A0ABU5IXQ8_9BACI</name>
<evidence type="ECO:0000313" key="5">
    <source>
        <dbReference type="Proteomes" id="UP001290455"/>
    </source>
</evidence>
<dbReference type="Proteomes" id="UP001290455">
    <property type="component" value="Unassembled WGS sequence"/>
</dbReference>
<feature type="domain" description="SH3b" evidence="2">
    <location>
        <begin position="285"/>
        <end position="348"/>
    </location>
</feature>
<dbReference type="InterPro" id="IPR045155">
    <property type="entry name" value="Beta-lactam_cat"/>
</dbReference>
<evidence type="ECO:0000259" key="2">
    <source>
        <dbReference type="SMART" id="SM00287"/>
    </source>
</evidence>
<dbReference type="InterPro" id="IPR029052">
    <property type="entry name" value="Metallo-depent_PP-like"/>
</dbReference>
<dbReference type="RefSeq" id="WP_322446201.1">
    <property type="nucleotide sequence ID" value="NZ_JAXOFX010000004.1"/>
</dbReference>
<organism evidence="4 5">
    <name type="scientific">Robertmurraya mangrovi</name>
    <dbReference type="NCBI Taxonomy" id="3098077"/>
    <lineage>
        <taxon>Bacteria</taxon>
        <taxon>Bacillati</taxon>
        <taxon>Bacillota</taxon>
        <taxon>Bacilli</taxon>
        <taxon>Bacillales</taxon>
        <taxon>Bacillaceae</taxon>
        <taxon>Robertmurraya</taxon>
    </lineage>
</organism>
<dbReference type="PANTHER" id="PTHR33393:SF13">
    <property type="entry name" value="PGA BIOSYNTHESIS PROTEIN CAPA"/>
    <property type="match status" value="1"/>
</dbReference>
<reference evidence="4 5" key="1">
    <citation type="submission" date="2023-11" db="EMBL/GenBank/DDBJ databases">
        <title>Bacillus jintuensis, isolated from a mudflat on the Beibu Gulf coast.</title>
        <authorList>
            <person name="Li M."/>
        </authorList>
    </citation>
    <scope>NUCLEOTIDE SEQUENCE [LARGE SCALE GENOMIC DNA]</scope>
    <source>
        <strain evidence="4 5">31A1R</strain>
    </source>
</reference>
<sequence length="885" mass="99957">MVLSSKNLRVMLVVLFILQFITPTPKVSAVSQTTNQKFQVDVSKALNSYIKKNGGNITLQYQDLITDDQFHINGDSKRAAASTIKLPLALYVMELAAQKKINLNKRLTYKSYHYYGGSGVIQYHKVGSSYTVKDLVKKAMVHSDNIAFIMLREMVGRQNFINYMKKIGGKYTYPNGQNMTSAKDLVIYADYLYKFSQKSSLGKELVTYLKNTDYNTTIPKGIKGVETAHKVGMIPMNKIYNDIGIVYDKNPFVLAVMTNNLSYEKSQKVIADIAAIVYKYHKVKDSAQYIKVKSDVPVYSKNSSKSIKLTKLLKGQYYKVKASKGDWYQLQVGEKTGYIRKKSVTSYHKITNASFSNKIKNYGLLKIIKTADVWSKSSKNSKKIATVYKNIEMTFDSETKGFYKISIGNRVGYIHKEAIELQFTKAIKFFEANKEQLPIYSDKTSKSNVIGHLMKGEVFPRVKDHGNWHEIQLGSEKAFIKKAETKAVFKTTISDSSNKKETVGKLLLTRIVEVYDSSGENMIGTLSSGKVFAFIGKGEDGYTINLSGRLGYISGDGIEELIEENQVVAASKNKTIPITLTFAGDMMMDWSIKNTIKKHGVDYPFKQVKKEVTASDLSIVNLESAVTTRTAKYAKEYNFKSNPDSLKGVKNAGFDVISLANNHTMDFKREGLIDTMKALKKYKLDYVGAGYTSKEAYKAKTYDIQGKKVKILAFSRVLPNIDWKVQSNRAGIADGYNITLMTSTIKRESKNADYLFVYIHWGTERSKKPQEFQRVWAKQMIDAGASGIIGSHPHVLQGFEYYKGKPIAYSLGNFLFPDYVKGDTAQTGLLNLTLSGNKISMDFTPYYIYKDQIRKQNKEEQKKVWRNLQSISYNVSISDGVIKKK</sequence>
<dbReference type="InterPro" id="IPR003646">
    <property type="entry name" value="SH3-like_bac-type"/>
</dbReference>
<evidence type="ECO:0000256" key="1">
    <source>
        <dbReference type="ARBA" id="ARBA00005662"/>
    </source>
</evidence>
<dbReference type="Gene3D" id="3.60.21.10">
    <property type="match status" value="1"/>
</dbReference>
<dbReference type="SMART" id="SM00287">
    <property type="entry name" value="SH3b"/>
    <property type="match status" value="2"/>
</dbReference>